<dbReference type="SUPFAM" id="SSF53098">
    <property type="entry name" value="Ribonuclease H-like"/>
    <property type="match status" value="1"/>
</dbReference>
<dbReference type="InterPro" id="IPR008906">
    <property type="entry name" value="HATC_C_dom"/>
</dbReference>
<reference evidence="2" key="1">
    <citation type="submission" date="2022-01" db="EMBL/GenBank/DDBJ databases">
        <authorList>
            <person name="King R."/>
        </authorList>
    </citation>
    <scope>NUCLEOTIDE SEQUENCE</scope>
</reference>
<evidence type="ECO:0000259" key="1">
    <source>
        <dbReference type="Pfam" id="PF05699"/>
    </source>
</evidence>
<dbReference type="GO" id="GO:0046983">
    <property type="term" value="F:protein dimerization activity"/>
    <property type="evidence" value="ECO:0007669"/>
    <property type="project" value="InterPro"/>
</dbReference>
<keyword evidence="3" id="KW-1185">Reference proteome</keyword>
<accession>A0A9P0CWE7</accession>
<proteinExistence type="predicted"/>
<sequence>MEDLIHLLKNYLSILVPPMRLEKIPDSNLISLNFKEYVMSAELINFGFSFNEASKDIVKADLTLVRERCKEFLMELCNQIQYLLPSNIDILQKISFLTPENATAQIKRPNITSLATSFRSICEDVDATISEWNTLHRSEWQNTEQPESYWLEVARNKNALGEARFSHIAKLATSLLSLSFSNATVERAFSIANIVKNKIRNRLAISSTDAIMRVRFYLQE</sequence>
<evidence type="ECO:0000313" key="2">
    <source>
        <dbReference type="EMBL" id="CAH1107445.1"/>
    </source>
</evidence>
<organism evidence="2 3">
    <name type="scientific">Psylliodes chrysocephalus</name>
    <dbReference type="NCBI Taxonomy" id="3402493"/>
    <lineage>
        <taxon>Eukaryota</taxon>
        <taxon>Metazoa</taxon>
        <taxon>Ecdysozoa</taxon>
        <taxon>Arthropoda</taxon>
        <taxon>Hexapoda</taxon>
        <taxon>Insecta</taxon>
        <taxon>Pterygota</taxon>
        <taxon>Neoptera</taxon>
        <taxon>Endopterygota</taxon>
        <taxon>Coleoptera</taxon>
        <taxon>Polyphaga</taxon>
        <taxon>Cucujiformia</taxon>
        <taxon>Chrysomeloidea</taxon>
        <taxon>Chrysomelidae</taxon>
        <taxon>Galerucinae</taxon>
        <taxon>Alticini</taxon>
        <taxon>Psylliodes</taxon>
    </lineage>
</organism>
<dbReference type="Proteomes" id="UP001153636">
    <property type="component" value="Chromosome 21"/>
</dbReference>
<name>A0A9P0CWE7_9CUCU</name>
<dbReference type="AlphaFoldDB" id="A0A9P0CWE7"/>
<dbReference type="InterPro" id="IPR012337">
    <property type="entry name" value="RNaseH-like_sf"/>
</dbReference>
<protein>
    <recommendedName>
        <fullName evidence="1">HAT C-terminal dimerisation domain-containing protein</fullName>
    </recommendedName>
</protein>
<dbReference type="Pfam" id="PF05699">
    <property type="entry name" value="Dimer_Tnp_hAT"/>
    <property type="match status" value="1"/>
</dbReference>
<feature type="domain" description="HAT C-terminal dimerisation" evidence="1">
    <location>
        <begin position="160"/>
        <end position="215"/>
    </location>
</feature>
<dbReference type="EMBL" id="OV651833">
    <property type="protein sequence ID" value="CAH1107445.1"/>
    <property type="molecule type" value="Genomic_DNA"/>
</dbReference>
<gene>
    <name evidence="2" type="ORF">PSYICH_LOCUS8123</name>
</gene>
<evidence type="ECO:0000313" key="3">
    <source>
        <dbReference type="Proteomes" id="UP001153636"/>
    </source>
</evidence>
<dbReference type="OrthoDB" id="6769371at2759"/>